<protein>
    <recommendedName>
        <fullName evidence="4">Cupredoxin</fullName>
    </recommendedName>
</protein>
<dbReference type="SUPFAM" id="SSF49503">
    <property type="entry name" value="Cupredoxins"/>
    <property type="match status" value="1"/>
</dbReference>
<evidence type="ECO:0000256" key="1">
    <source>
        <dbReference type="SAM" id="MobiDB-lite"/>
    </source>
</evidence>
<accession>A0A3N4IME9</accession>
<feature type="region of interest" description="Disordered" evidence="1">
    <location>
        <begin position="132"/>
        <end position="166"/>
    </location>
</feature>
<evidence type="ECO:0008006" key="4">
    <source>
        <dbReference type="Google" id="ProtNLM"/>
    </source>
</evidence>
<feature type="compositionally biased region" description="Low complexity" evidence="1">
    <location>
        <begin position="150"/>
        <end position="166"/>
    </location>
</feature>
<dbReference type="InterPro" id="IPR052953">
    <property type="entry name" value="Ser-rich/MCO-related"/>
</dbReference>
<dbReference type="AlphaFoldDB" id="A0A3N4IME9"/>
<dbReference type="Gene3D" id="2.60.40.420">
    <property type="entry name" value="Cupredoxins - blue copper proteins"/>
    <property type="match status" value="1"/>
</dbReference>
<dbReference type="PANTHER" id="PTHR34883:SF15">
    <property type="entry name" value="EXTRACELLULAR SERINE-RICH PROTEIN"/>
    <property type="match status" value="1"/>
</dbReference>
<feature type="compositionally biased region" description="Polar residues" evidence="1">
    <location>
        <begin position="134"/>
        <end position="149"/>
    </location>
</feature>
<gene>
    <name evidence="2" type="ORF">BJ508DRAFT_204083</name>
</gene>
<dbReference type="InterPro" id="IPR008972">
    <property type="entry name" value="Cupredoxin"/>
</dbReference>
<sequence>MVHVIQVGNADGDLTFNPEVTSAKVGDKIQFQFYPRNHSIAQSSFDSPCSPLAQSATTGAGFWSGFMPVTAEDTMMPVFTIDVNSTAPMWFYCATGKHCQNGMVGVINPPANSTGRTIDAYKTAAKAAANNVAPSGQASGNSPTDTVSDPSNPEAPTAPTAPADGSGASSLAAGFAGALVAGLVSLALF</sequence>
<proteinExistence type="predicted"/>
<name>A0A3N4IME9_ASCIM</name>
<dbReference type="CDD" id="cd00920">
    <property type="entry name" value="Cupredoxin"/>
    <property type="match status" value="1"/>
</dbReference>
<dbReference type="PANTHER" id="PTHR34883">
    <property type="entry name" value="SERINE-RICH PROTEIN, PUTATIVE-RELATED-RELATED"/>
    <property type="match status" value="1"/>
</dbReference>
<reference evidence="2 3" key="1">
    <citation type="journal article" date="2018" name="Nat. Ecol. Evol.">
        <title>Pezizomycetes genomes reveal the molecular basis of ectomycorrhizal truffle lifestyle.</title>
        <authorList>
            <person name="Murat C."/>
            <person name="Payen T."/>
            <person name="Noel B."/>
            <person name="Kuo A."/>
            <person name="Morin E."/>
            <person name="Chen J."/>
            <person name="Kohler A."/>
            <person name="Krizsan K."/>
            <person name="Balestrini R."/>
            <person name="Da Silva C."/>
            <person name="Montanini B."/>
            <person name="Hainaut M."/>
            <person name="Levati E."/>
            <person name="Barry K.W."/>
            <person name="Belfiori B."/>
            <person name="Cichocki N."/>
            <person name="Clum A."/>
            <person name="Dockter R.B."/>
            <person name="Fauchery L."/>
            <person name="Guy J."/>
            <person name="Iotti M."/>
            <person name="Le Tacon F."/>
            <person name="Lindquist E.A."/>
            <person name="Lipzen A."/>
            <person name="Malagnac F."/>
            <person name="Mello A."/>
            <person name="Molinier V."/>
            <person name="Miyauchi S."/>
            <person name="Poulain J."/>
            <person name="Riccioni C."/>
            <person name="Rubini A."/>
            <person name="Sitrit Y."/>
            <person name="Splivallo R."/>
            <person name="Traeger S."/>
            <person name="Wang M."/>
            <person name="Zifcakova L."/>
            <person name="Wipf D."/>
            <person name="Zambonelli A."/>
            <person name="Paolocci F."/>
            <person name="Nowrousian M."/>
            <person name="Ottonello S."/>
            <person name="Baldrian P."/>
            <person name="Spatafora J.W."/>
            <person name="Henrissat B."/>
            <person name="Nagy L.G."/>
            <person name="Aury J.M."/>
            <person name="Wincker P."/>
            <person name="Grigoriev I.V."/>
            <person name="Bonfante P."/>
            <person name="Martin F.M."/>
        </authorList>
    </citation>
    <scope>NUCLEOTIDE SEQUENCE [LARGE SCALE GENOMIC DNA]</scope>
    <source>
        <strain evidence="2 3">RN42</strain>
    </source>
</reference>
<keyword evidence="3" id="KW-1185">Reference proteome</keyword>
<evidence type="ECO:0000313" key="2">
    <source>
        <dbReference type="EMBL" id="RPA86587.1"/>
    </source>
</evidence>
<dbReference type="STRING" id="1160509.A0A3N4IME9"/>
<organism evidence="2 3">
    <name type="scientific">Ascobolus immersus RN42</name>
    <dbReference type="NCBI Taxonomy" id="1160509"/>
    <lineage>
        <taxon>Eukaryota</taxon>
        <taxon>Fungi</taxon>
        <taxon>Dikarya</taxon>
        <taxon>Ascomycota</taxon>
        <taxon>Pezizomycotina</taxon>
        <taxon>Pezizomycetes</taxon>
        <taxon>Pezizales</taxon>
        <taxon>Ascobolaceae</taxon>
        <taxon>Ascobolus</taxon>
    </lineage>
</organism>
<evidence type="ECO:0000313" key="3">
    <source>
        <dbReference type="Proteomes" id="UP000275078"/>
    </source>
</evidence>
<dbReference type="EMBL" id="ML119649">
    <property type="protein sequence ID" value="RPA86587.1"/>
    <property type="molecule type" value="Genomic_DNA"/>
</dbReference>
<dbReference type="OrthoDB" id="2331100at2759"/>
<dbReference type="Proteomes" id="UP000275078">
    <property type="component" value="Unassembled WGS sequence"/>
</dbReference>